<proteinExistence type="predicted"/>
<protein>
    <submittedName>
        <fullName evidence="1">Uncharacterized protein</fullName>
    </submittedName>
</protein>
<reference evidence="1" key="1">
    <citation type="submission" date="2023-06" db="EMBL/GenBank/DDBJ databases">
        <title>Mycovirome of Diapothe helianthi and D. gulyae, causal agents of Phomopsis stem canker of sunflower, sheds light on interspecieces transmission.</title>
        <authorList>
            <person name="Wu C.-F."/>
            <person name="Zellner W."/>
            <person name="Kontz B."/>
            <person name="Kashyap R."/>
            <person name="Mathew F."/>
            <person name="Marzano S.-Y.L."/>
        </authorList>
    </citation>
    <scope>NUCLEOTIDE SEQUENCE</scope>
    <source>
        <strain evidence="1">DhY1</strain>
    </source>
</reference>
<sequence>MSSVTDLVNQAPATDAPRAIHCFVAAVNADLGEATLARVLHTNARVREVCAPFSRAHWLDCEVVFVPTPQLTTHVMHITAAFTGDDAAPTTASSLWQESTCTFHVSGESTKSPNIFVFPLSFPDACTSSLVKPAPIEMHRTALVFNIRFSSGDTGKPSRFDEKAVLVNVFLRGHLSLGGQA</sequence>
<evidence type="ECO:0000313" key="1">
    <source>
        <dbReference type="EMBL" id="WNM95043.1"/>
    </source>
</evidence>
<name>A0AA96HC33_9VIRU</name>
<organism evidence="1">
    <name type="scientific">Diaporthe helianthi tymovirus 1</name>
    <dbReference type="NCBI Taxonomy" id="3077438"/>
    <lineage>
        <taxon>Viruses</taxon>
        <taxon>Riboviria</taxon>
        <taxon>Orthornavirae</taxon>
        <taxon>Kitrinoviricota</taxon>
        <taxon>Alsuviricetes</taxon>
        <taxon>Tymovirales</taxon>
        <taxon>Tymoviridae</taxon>
        <taxon>Tymovirus</taxon>
    </lineage>
</organism>
<accession>A0AA96HC33</accession>
<dbReference type="EMBL" id="OR224978">
    <property type="protein sequence ID" value="WNM95043.1"/>
    <property type="molecule type" value="Genomic_RNA"/>
</dbReference>